<dbReference type="PROSITE" id="PS00187">
    <property type="entry name" value="TPP_ENZYMES"/>
    <property type="match status" value="1"/>
</dbReference>
<feature type="domain" description="Thiamine pyrophosphate enzyme TPP-binding" evidence="4">
    <location>
        <begin position="261"/>
        <end position="406"/>
    </location>
</feature>
<evidence type="ECO:0000259" key="4">
    <source>
        <dbReference type="Pfam" id="PF02775"/>
    </source>
</evidence>
<evidence type="ECO:0000313" key="5">
    <source>
        <dbReference type="EMBL" id="SVB31632.1"/>
    </source>
</evidence>
<keyword evidence="2" id="KW-0786">Thiamine pyrophosphate</keyword>
<gene>
    <name evidence="5" type="ORF">METZ01_LOCUS184486</name>
</gene>
<dbReference type="NCBIfam" id="NF006052">
    <property type="entry name" value="PRK08199.1"/>
    <property type="match status" value="1"/>
</dbReference>
<dbReference type="SUPFAM" id="SSF52518">
    <property type="entry name" value="Thiamin diphosphate-binding fold (THDP-binding)"/>
    <property type="match status" value="2"/>
</dbReference>
<dbReference type="InterPro" id="IPR000399">
    <property type="entry name" value="TPP-bd_CS"/>
</dbReference>
<dbReference type="GO" id="GO:0030976">
    <property type="term" value="F:thiamine pyrophosphate binding"/>
    <property type="evidence" value="ECO:0007669"/>
    <property type="project" value="InterPro"/>
</dbReference>
<feature type="domain" description="Thiamine pyrophosphate enzyme central" evidence="3">
    <location>
        <begin position="69"/>
        <end position="202"/>
    </location>
</feature>
<evidence type="ECO:0000259" key="3">
    <source>
        <dbReference type="Pfam" id="PF00205"/>
    </source>
</evidence>
<organism evidence="5">
    <name type="scientific">marine metagenome</name>
    <dbReference type="NCBI Taxonomy" id="408172"/>
    <lineage>
        <taxon>unclassified sequences</taxon>
        <taxon>metagenomes</taxon>
        <taxon>ecological metagenomes</taxon>
    </lineage>
</organism>
<protein>
    <recommendedName>
        <fullName evidence="6">Thiamine pyrophosphate enzyme TPP-binding domain-containing protein</fullName>
    </recommendedName>
</protein>
<dbReference type="GO" id="GO:0000287">
    <property type="term" value="F:magnesium ion binding"/>
    <property type="evidence" value="ECO:0007669"/>
    <property type="project" value="InterPro"/>
</dbReference>
<evidence type="ECO:0008006" key="6">
    <source>
        <dbReference type="Google" id="ProtNLM"/>
    </source>
</evidence>
<dbReference type="EMBL" id="UINC01036924">
    <property type="protein sequence ID" value="SVB31632.1"/>
    <property type="molecule type" value="Genomic_DNA"/>
</dbReference>
<dbReference type="CDD" id="cd07035">
    <property type="entry name" value="TPP_PYR_POX_like"/>
    <property type="match status" value="1"/>
</dbReference>
<reference evidence="5" key="1">
    <citation type="submission" date="2018-05" db="EMBL/GenBank/DDBJ databases">
        <authorList>
            <person name="Lanie J.A."/>
            <person name="Ng W.-L."/>
            <person name="Kazmierczak K.M."/>
            <person name="Andrzejewski T.M."/>
            <person name="Davidsen T.M."/>
            <person name="Wayne K.J."/>
            <person name="Tettelin H."/>
            <person name="Glass J.I."/>
            <person name="Rusch D."/>
            <person name="Podicherti R."/>
            <person name="Tsui H.-C.T."/>
            <person name="Winkler M.E."/>
        </authorList>
    </citation>
    <scope>NUCLEOTIDE SEQUENCE</scope>
</reference>
<dbReference type="InterPro" id="IPR011766">
    <property type="entry name" value="TPP_enzyme_TPP-bd"/>
</dbReference>
<dbReference type="GO" id="GO:0050660">
    <property type="term" value="F:flavin adenine dinucleotide binding"/>
    <property type="evidence" value="ECO:0007669"/>
    <property type="project" value="TreeGrafter"/>
</dbReference>
<dbReference type="InterPro" id="IPR029035">
    <property type="entry name" value="DHS-like_NAD/FAD-binding_dom"/>
</dbReference>
<dbReference type="GO" id="GO:0003984">
    <property type="term" value="F:acetolactate synthase activity"/>
    <property type="evidence" value="ECO:0007669"/>
    <property type="project" value="TreeGrafter"/>
</dbReference>
<dbReference type="CDD" id="cd00568">
    <property type="entry name" value="TPP_enzymes"/>
    <property type="match status" value="1"/>
</dbReference>
<dbReference type="SUPFAM" id="SSF52467">
    <property type="entry name" value="DHS-like NAD/FAD-binding domain"/>
    <property type="match status" value="1"/>
</dbReference>
<feature type="non-terminal residue" evidence="5">
    <location>
        <position position="1"/>
    </location>
</feature>
<accession>A0A382D0P4</accession>
<dbReference type="Pfam" id="PF00205">
    <property type="entry name" value="TPP_enzyme_M"/>
    <property type="match status" value="1"/>
</dbReference>
<evidence type="ECO:0000256" key="1">
    <source>
        <dbReference type="ARBA" id="ARBA00007812"/>
    </source>
</evidence>
<dbReference type="PANTHER" id="PTHR18968">
    <property type="entry name" value="THIAMINE PYROPHOSPHATE ENZYMES"/>
    <property type="match status" value="1"/>
</dbReference>
<dbReference type="PANTHER" id="PTHR18968:SF120">
    <property type="entry name" value="ACETOLACTATE SYNTHASE LARGE SUBUNIT"/>
    <property type="match status" value="1"/>
</dbReference>
<dbReference type="GO" id="GO:0009097">
    <property type="term" value="P:isoleucine biosynthetic process"/>
    <property type="evidence" value="ECO:0007669"/>
    <property type="project" value="TreeGrafter"/>
</dbReference>
<evidence type="ECO:0000256" key="2">
    <source>
        <dbReference type="ARBA" id="ARBA00023052"/>
    </source>
</evidence>
<dbReference type="Gene3D" id="3.40.50.970">
    <property type="match status" value="2"/>
</dbReference>
<name>A0A382D0P4_9ZZZZ</name>
<dbReference type="AlphaFoldDB" id="A0A382D0P4"/>
<dbReference type="GO" id="GO:0009099">
    <property type="term" value="P:L-valine biosynthetic process"/>
    <property type="evidence" value="ECO:0007669"/>
    <property type="project" value="TreeGrafter"/>
</dbReference>
<dbReference type="GO" id="GO:0005948">
    <property type="term" value="C:acetolactate synthase complex"/>
    <property type="evidence" value="ECO:0007669"/>
    <property type="project" value="TreeGrafter"/>
</dbReference>
<dbReference type="InterPro" id="IPR012000">
    <property type="entry name" value="Thiamin_PyroP_enz_cen_dom"/>
</dbReference>
<proteinExistence type="inferred from homology"/>
<dbReference type="Gene3D" id="3.40.50.1220">
    <property type="entry name" value="TPP-binding domain"/>
    <property type="match status" value="1"/>
</dbReference>
<dbReference type="InterPro" id="IPR029061">
    <property type="entry name" value="THDP-binding"/>
</dbReference>
<dbReference type="InterPro" id="IPR045229">
    <property type="entry name" value="TPP_enz"/>
</dbReference>
<dbReference type="Pfam" id="PF02775">
    <property type="entry name" value="TPP_enzyme_C"/>
    <property type="match status" value="1"/>
</dbReference>
<comment type="similarity">
    <text evidence="1">Belongs to the TPP enzyme family.</text>
</comment>
<sequence>ITKMATQIDDAFRIPEIIHNALATATSGRPGPVVVAVPEDMLVDECTVEDGRPAQVLQPHPPPKQLVELREMLKKTTRPVMILGGGGWTPKACANIAEFASKNRLPTAVSFRRQDLFDNNNDTYIGDLSSGVDPALVERVKNADCLLVVGARLGEMTTKGYTTIVPPRPRQKLVHVYADPNELGRVFQPDVAILSGMPSFAQQARELEPVNGESWAEWGKAARKDYLRTQQPDDLGGVLDLAFVVNHVQKTLGENTIVTIDAGNFSGWAHRFWRFRKPRTELAPTVGAMGYSVPAGVAAQIAYPDKPVVSFVGDGGFMMTGQELATALQHGATPIILLFNNSMYGTIRMHQEREYPDHVIGTNLRNPDFTALARAYGAHGECVKRTEEFPPALKRARASGKAAVIELILDPEQITTRTTLSKIREAARIHSQL</sequence>